<dbReference type="GO" id="GO:0016740">
    <property type="term" value="F:transferase activity"/>
    <property type="evidence" value="ECO:0007669"/>
    <property type="project" value="UniProtKB-ARBA"/>
</dbReference>
<comment type="caution">
    <text evidence="5">Lacks conserved residue(s) required for the propagation of feature annotation.</text>
</comment>
<name>A0A2A6E3A5_9BACL</name>
<comment type="caution">
    <text evidence="7">The sequence shown here is derived from an EMBL/GenBank/DDBJ whole genome shotgun (WGS) entry which is preliminary data.</text>
</comment>
<dbReference type="InterPro" id="IPR008988">
    <property type="entry name" value="Transcriptional_repressor_C"/>
</dbReference>
<dbReference type="InterPro" id="IPR030855">
    <property type="entry name" value="Bifunct_BirA"/>
</dbReference>
<dbReference type="PANTHER" id="PTHR12835:SF5">
    <property type="entry name" value="BIOTIN--PROTEIN LIGASE"/>
    <property type="match status" value="1"/>
</dbReference>
<dbReference type="NCBIfam" id="TIGR00121">
    <property type="entry name" value="birA_ligase"/>
    <property type="match status" value="1"/>
</dbReference>
<dbReference type="Pfam" id="PF02237">
    <property type="entry name" value="BPL_C"/>
    <property type="match status" value="1"/>
</dbReference>
<evidence type="ECO:0000256" key="2">
    <source>
        <dbReference type="ARBA" id="ARBA00022741"/>
    </source>
</evidence>
<comment type="similarity">
    <text evidence="5">Belongs to the biotin--protein ligase family.</text>
</comment>
<keyword evidence="5" id="KW-0804">Transcription</keyword>
<feature type="binding site" evidence="5">
    <location>
        <begin position="117"/>
        <end position="119"/>
    </location>
    <ligand>
        <name>biotin</name>
        <dbReference type="ChEBI" id="CHEBI:57586"/>
    </ligand>
</feature>
<dbReference type="Gene3D" id="1.10.10.10">
    <property type="entry name" value="Winged helix-like DNA-binding domain superfamily/Winged helix DNA-binding domain"/>
    <property type="match status" value="1"/>
</dbReference>
<keyword evidence="2 5" id="KW-0547">Nucleotide-binding</keyword>
<dbReference type="Gene3D" id="3.30.930.10">
    <property type="entry name" value="Bira Bifunctional Protein, Domain 2"/>
    <property type="match status" value="1"/>
</dbReference>
<sequence>MEAVEAWFVENAGRWVSGAEIGRLFGVTRSALWKYVRRLEEKGYRFETAPRRGYLLADAPDRLTEADVLSRLDTRVFGRQLLCLEESPSTQDVAAAWIREGAGEGAVVVADRQSAGRGRMGRSWHSPPGTGLWFSVILKPNIPVYRIPQLGLVTAVALCRAVRFLAGVSAALKWPNDLLVGDRKAAGILLESSAEDERVRHVVVGIGVNVNADPDRFPEPIRHTATSLSKEAGRRLSRAELLAGFLGEFERMYELYLTEGFEPFRTLWDAYSATVGKRVAVRTADRTVKGVALGLDPSGALEIRLEDGTVERVVSGECEQCREAEG</sequence>
<evidence type="ECO:0000313" key="8">
    <source>
        <dbReference type="Proteomes" id="UP000243688"/>
    </source>
</evidence>
<accession>A0A2A6E3A5</accession>
<dbReference type="GO" id="GO:0004077">
    <property type="term" value="F:biotin--[biotin carboxyl-carrier protein] ligase activity"/>
    <property type="evidence" value="ECO:0007669"/>
    <property type="project" value="UniProtKB-UniRule"/>
</dbReference>
<feature type="domain" description="BPL/LPL catalytic" evidence="6">
    <location>
        <begin position="76"/>
        <end position="257"/>
    </location>
</feature>
<dbReference type="GO" id="GO:0009249">
    <property type="term" value="P:protein lipoylation"/>
    <property type="evidence" value="ECO:0007669"/>
    <property type="project" value="UniProtKB-ARBA"/>
</dbReference>
<dbReference type="SUPFAM" id="SSF50037">
    <property type="entry name" value="C-terminal domain of transcriptional repressors"/>
    <property type="match status" value="1"/>
</dbReference>
<keyword evidence="5" id="KW-0238">DNA-binding</keyword>
<dbReference type="Pfam" id="PF08279">
    <property type="entry name" value="HTH_11"/>
    <property type="match status" value="1"/>
</dbReference>
<dbReference type="InterPro" id="IPR045864">
    <property type="entry name" value="aa-tRNA-synth_II/BPL/LPL"/>
</dbReference>
<dbReference type="GO" id="GO:0005524">
    <property type="term" value="F:ATP binding"/>
    <property type="evidence" value="ECO:0007669"/>
    <property type="project" value="UniProtKB-UniRule"/>
</dbReference>
<dbReference type="InterPro" id="IPR004408">
    <property type="entry name" value="Biotin_CoA_COase_ligase"/>
</dbReference>
<evidence type="ECO:0000256" key="4">
    <source>
        <dbReference type="ARBA" id="ARBA00023267"/>
    </source>
</evidence>
<evidence type="ECO:0000256" key="3">
    <source>
        <dbReference type="ARBA" id="ARBA00022840"/>
    </source>
</evidence>
<feature type="DNA-binding region" description="H-T-H motif" evidence="5">
    <location>
        <begin position="18"/>
        <end position="37"/>
    </location>
</feature>
<dbReference type="InterPro" id="IPR004143">
    <property type="entry name" value="BPL_LPL_catalytic"/>
</dbReference>
<comment type="catalytic activity">
    <reaction evidence="5">
        <text>biotin + L-lysyl-[protein] + ATP = N(6)-biotinyl-L-lysyl-[protein] + AMP + diphosphate + H(+)</text>
        <dbReference type="Rhea" id="RHEA:11756"/>
        <dbReference type="Rhea" id="RHEA-COMP:9752"/>
        <dbReference type="Rhea" id="RHEA-COMP:10505"/>
        <dbReference type="ChEBI" id="CHEBI:15378"/>
        <dbReference type="ChEBI" id="CHEBI:29969"/>
        <dbReference type="ChEBI" id="CHEBI:30616"/>
        <dbReference type="ChEBI" id="CHEBI:33019"/>
        <dbReference type="ChEBI" id="CHEBI:57586"/>
        <dbReference type="ChEBI" id="CHEBI:83144"/>
        <dbReference type="ChEBI" id="CHEBI:456215"/>
        <dbReference type="EC" id="6.3.4.15"/>
    </reaction>
</comment>
<dbReference type="InterPro" id="IPR036388">
    <property type="entry name" value="WH-like_DNA-bd_sf"/>
</dbReference>
<evidence type="ECO:0000313" key="7">
    <source>
        <dbReference type="EMBL" id="PDO11798.1"/>
    </source>
</evidence>
<dbReference type="SUPFAM" id="SSF46785">
    <property type="entry name" value="Winged helix' DNA-binding domain"/>
    <property type="match status" value="1"/>
</dbReference>
<evidence type="ECO:0000259" key="6">
    <source>
        <dbReference type="PROSITE" id="PS51733"/>
    </source>
</evidence>
<dbReference type="AlphaFoldDB" id="A0A2A6E3A5"/>
<dbReference type="Gene3D" id="2.30.30.100">
    <property type="match status" value="1"/>
</dbReference>
<gene>
    <name evidence="5" type="primary">birA</name>
    <name evidence="7" type="ORF">BLM47_00700</name>
</gene>
<dbReference type="SUPFAM" id="SSF55681">
    <property type="entry name" value="Class II aaRS and biotin synthetases"/>
    <property type="match status" value="1"/>
</dbReference>
<dbReference type="InterPro" id="IPR003142">
    <property type="entry name" value="BPL_C"/>
</dbReference>
<dbReference type="Pfam" id="PF03099">
    <property type="entry name" value="BPL_LplA_LipB"/>
    <property type="match status" value="1"/>
</dbReference>
<dbReference type="InterPro" id="IPR036390">
    <property type="entry name" value="WH_DNA-bd_sf"/>
</dbReference>
<proteinExistence type="inferred from homology"/>
<dbReference type="GO" id="GO:0006355">
    <property type="term" value="P:regulation of DNA-templated transcription"/>
    <property type="evidence" value="ECO:0007669"/>
    <property type="project" value="UniProtKB-UniRule"/>
</dbReference>
<feature type="binding site" evidence="5">
    <location>
        <position position="184"/>
    </location>
    <ligand>
        <name>biotin</name>
        <dbReference type="ChEBI" id="CHEBI:57586"/>
    </ligand>
</feature>
<dbReference type="GO" id="GO:0005737">
    <property type="term" value="C:cytoplasm"/>
    <property type="evidence" value="ECO:0007669"/>
    <property type="project" value="TreeGrafter"/>
</dbReference>
<dbReference type="EC" id="6.3.4.15" evidence="5"/>
<dbReference type="GO" id="GO:0003677">
    <property type="term" value="F:DNA binding"/>
    <property type="evidence" value="ECO:0007669"/>
    <property type="project" value="UniProtKB-UniRule"/>
</dbReference>
<protein>
    <recommendedName>
        <fullName evidence="5">Bifunctional ligase/repressor BirA</fullName>
    </recommendedName>
    <alternativeName>
        <fullName evidence="5">Biotin--[acetyl-CoA-carboxylase] ligase</fullName>
        <ecNumber evidence="5">6.3.4.15</ecNumber>
    </alternativeName>
    <alternativeName>
        <fullName evidence="5">Biotin--protein ligase</fullName>
    </alternativeName>
    <alternativeName>
        <fullName evidence="5">Biotin-[acetyl-CoA carboxylase] synthetase</fullName>
    </alternativeName>
</protein>
<comment type="function">
    <text evidence="5">Acts both as a biotin--[acetyl-CoA-carboxylase] ligase and a repressor.</text>
</comment>
<dbReference type="InterPro" id="IPR013196">
    <property type="entry name" value="HTH_11"/>
</dbReference>
<dbReference type="CDD" id="cd16442">
    <property type="entry name" value="BPL"/>
    <property type="match status" value="1"/>
</dbReference>
<dbReference type="PANTHER" id="PTHR12835">
    <property type="entry name" value="BIOTIN PROTEIN LIGASE"/>
    <property type="match status" value="1"/>
</dbReference>
<keyword evidence="5" id="KW-0805">Transcription regulation</keyword>
<keyword evidence="5" id="KW-0678">Repressor</keyword>
<keyword evidence="4 5" id="KW-0092">Biotin</keyword>
<dbReference type="HAMAP" id="MF_00978">
    <property type="entry name" value="Bifunct_BirA"/>
    <property type="match status" value="1"/>
</dbReference>
<organism evidence="7 8">
    <name type="scientific">Candidatus Reconcilbacillus cellulovorans</name>
    <dbReference type="NCBI Taxonomy" id="1906605"/>
    <lineage>
        <taxon>Bacteria</taxon>
        <taxon>Bacillati</taxon>
        <taxon>Bacillota</taxon>
        <taxon>Bacilli</taxon>
        <taxon>Bacillales</taxon>
        <taxon>Paenibacillaceae</taxon>
        <taxon>Candidatus Reconcilbacillus</taxon>
    </lineage>
</organism>
<keyword evidence="3 5" id="KW-0067">ATP-binding</keyword>
<dbReference type="Proteomes" id="UP000243688">
    <property type="component" value="Unassembled WGS sequence"/>
</dbReference>
<evidence type="ECO:0000256" key="5">
    <source>
        <dbReference type="HAMAP-Rule" id="MF_00978"/>
    </source>
</evidence>
<feature type="binding site" evidence="5">
    <location>
        <position position="113"/>
    </location>
    <ligand>
        <name>biotin</name>
        <dbReference type="ChEBI" id="CHEBI:57586"/>
    </ligand>
</feature>
<reference evidence="7 8" key="1">
    <citation type="submission" date="2016-12" db="EMBL/GenBank/DDBJ databases">
        <title>Candidatus Reconcilibacillus cellulovorans genome.</title>
        <authorList>
            <person name="Kolinko S."/>
            <person name="Wu Y.-W."/>
            <person name="Tachea F."/>
            <person name="Denzel E."/>
            <person name="Hiras J."/>
            <person name="Baecker N."/>
            <person name="Chan L.J."/>
            <person name="Eichorst S.A."/>
            <person name="Frey D."/>
            <person name="Adams P.D."/>
            <person name="Pray T."/>
            <person name="Tanjore D."/>
            <person name="Petzold C.J."/>
            <person name="Gladden J.M."/>
            <person name="Simmons B.A."/>
            <person name="Singer S.W."/>
        </authorList>
    </citation>
    <scope>NUCLEOTIDE SEQUENCE [LARGE SCALE GENOMIC DNA]</scope>
    <source>
        <strain evidence="7">JTherm</strain>
    </source>
</reference>
<dbReference type="PROSITE" id="PS51733">
    <property type="entry name" value="BPL_LPL_CATALYTIC"/>
    <property type="match status" value="1"/>
</dbReference>
<evidence type="ECO:0000256" key="1">
    <source>
        <dbReference type="ARBA" id="ARBA00022598"/>
    </source>
</evidence>
<keyword evidence="1 5" id="KW-0436">Ligase</keyword>
<dbReference type="EMBL" id="MOXJ01000001">
    <property type="protein sequence ID" value="PDO11798.1"/>
    <property type="molecule type" value="Genomic_DNA"/>
</dbReference>